<dbReference type="EMBL" id="LT629774">
    <property type="protein sequence ID" value="SDT08084.1"/>
    <property type="molecule type" value="Genomic_DNA"/>
</dbReference>
<organism evidence="2 3">
    <name type="scientific">Winogradskyella sediminis</name>
    <dbReference type="NCBI Taxonomy" id="1382466"/>
    <lineage>
        <taxon>Bacteria</taxon>
        <taxon>Pseudomonadati</taxon>
        <taxon>Bacteroidota</taxon>
        <taxon>Flavobacteriia</taxon>
        <taxon>Flavobacteriales</taxon>
        <taxon>Flavobacteriaceae</taxon>
        <taxon>Winogradskyella</taxon>
    </lineage>
</organism>
<dbReference type="Gene3D" id="2.60.120.10">
    <property type="entry name" value="Jelly Rolls"/>
    <property type="match status" value="1"/>
</dbReference>
<dbReference type="Pfam" id="PF00027">
    <property type="entry name" value="cNMP_binding"/>
    <property type="match status" value="1"/>
</dbReference>
<dbReference type="InterPro" id="IPR018490">
    <property type="entry name" value="cNMP-bd_dom_sf"/>
</dbReference>
<gene>
    <name evidence="2" type="ORF">SAMN04489797_3196</name>
</gene>
<dbReference type="AlphaFoldDB" id="A0A1H1XFS4"/>
<reference evidence="2 3" key="1">
    <citation type="submission" date="2016-10" db="EMBL/GenBank/DDBJ databases">
        <authorList>
            <person name="Varghese N."/>
            <person name="Submissions S."/>
        </authorList>
    </citation>
    <scope>NUCLEOTIDE SEQUENCE [LARGE SCALE GENOMIC DNA]</scope>
    <source>
        <strain evidence="2 3">RHA_55</strain>
    </source>
</reference>
<accession>A0A1H1XFS4</accession>
<dbReference type="CDD" id="cd00038">
    <property type="entry name" value="CAP_ED"/>
    <property type="match status" value="1"/>
</dbReference>
<keyword evidence="3" id="KW-1185">Reference proteome</keyword>
<name>A0A1H1XFS4_9FLAO</name>
<dbReference type="STRING" id="1249933.SAMN04489797_3196"/>
<dbReference type="InterPro" id="IPR000595">
    <property type="entry name" value="cNMP-bd_dom"/>
</dbReference>
<evidence type="ECO:0000259" key="1">
    <source>
        <dbReference type="Pfam" id="PF00027"/>
    </source>
</evidence>
<dbReference type="InterPro" id="IPR014710">
    <property type="entry name" value="RmlC-like_jellyroll"/>
</dbReference>
<feature type="domain" description="Cyclic nucleotide-binding" evidence="1">
    <location>
        <begin position="55"/>
        <end position="143"/>
    </location>
</feature>
<proteinExistence type="predicted"/>
<dbReference type="SUPFAM" id="SSF51206">
    <property type="entry name" value="cAMP-binding domain-like"/>
    <property type="match status" value="1"/>
</dbReference>
<evidence type="ECO:0000313" key="3">
    <source>
        <dbReference type="Proteomes" id="UP000198963"/>
    </source>
</evidence>
<dbReference type="Proteomes" id="UP000198963">
    <property type="component" value="Chromosome I"/>
</dbReference>
<protein>
    <submittedName>
        <fullName evidence="2">cAMP-binding domain of CRP or a regulatory subunit of cAMP-dependent protein kinases</fullName>
    </submittedName>
</protein>
<evidence type="ECO:0000313" key="2">
    <source>
        <dbReference type="EMBL" id="SDT08084.1"/>
    </source>
</evidence>
<sequence length="215" mass="25028">MILIQFHCIDYMNLYLCIPLNQPVQNVKQIKAYLDQIATISPSDWEFFTSKLQRRVIKKKSVFLKLNDIENHISFIESGVVRLFIPKENPDKEITFGFSFKDQFVSAYDSFLTQTPSAYQLQALSETTLLSITYSDLQDVYKTTQIGNLIGRLTAERLFLLKSSREQNLLNLSAEERYLKLFKERPELLKIIPLKYISSYIGVTAQALSRIRKRL</sequence>